<dbReference type="GO" id="GO:0055064">
    <property type="term" value="P:chloride ion homeostasis"/>
    <property type="evidence" value="ECO:0007669"/>
    <property type="project" value="TreeGrafter"/>
</dbReference>
<evidence type="ECO:0000256" key="9">
    <source>
        <dbReference type="ARBA" id="ARBA00022847"/>
    </source>
</evidence>
<evidence type="ECO:0000256" key="6">
    <source>
        <dbReference type="ARBA" id="ARBA00022741"/>
    </source>
</evidence>
<feature type="transmembrane region" description="Helical" evidence="25">
    <location>
        <begin position="249"/>
        <end position="272"/>
    </location>
</feature>
<keyword evidence="6" id="KW-0547">Nucleotide-binding</keyword>
<dbReference type="Pfam" id="PF00324">
    <property type="entry name" value="AA_permease"/>
    <property type="match status" value="1"/>
</dbReference>
<keyword evidence="3" id="KW-1003">Cell membrane</keyword>
<evidence type="ECO:0000256" key="1">
    <source>
        <dbReference type="ARBA" id="ARBA00004424"/>
    </source>
</evidence>
<keyword evidence="9" id="KW-0769">Symport</keyword>
<dbReference type="NCBIfam" id="TIGR00930">
    <property type="entry name" value="2a30"/>
    <property type="match status" value="1"/>
</dbReference>
<comment type="function">
    <text evidence="19">Electroneutral sodium and chloride ion cotransporter, which acts as a key mediator of sodium and chloride reabsorption in kidney distal convoluted tubules. Also acts as a receptor for the pro-inflammatory cytokine IL18, thereby contributing to IL18-induced cytokine production, including IFNG, IL6, IL18 and CCL2. May act either independently of IL18R1, or in a complex with IL18R1.</text>
</comment>
<evidence type="ECO:0000256" key="10">
    <source>
        <dbReference type="ARBA" id="ARBA00022989"/>
    </source>
</evidence>
<gene>
    <name evidence="28" type="primary">RvY_06735-1</name>
    <name evidence="28" type="synonym">RvY_06735.1</name>
    <name evidence="28" type="ORF">RvY_06735</name>
</gene>
<keyword evidence="7" id="KW-0067">ATP-binding</keyword>
<feature type="transmembrane region" description="Helical" evidence="25">
    <location>
        <begin position="611"/>
        <end position="630"/>
    </location>
</feature>
<evidence type="ECO:0000256" key="18">
    <source>
        <dbReference type="ARBA" id="ARBA00050884"/>
    </source>
</evidence>
<dbReference type="OrthoDB" id="2020542at2759"/>
<feature type="transmembrane region" description="Helical" evidence="25">
    <location>
        <begin position="454"/>
        <end position="476"/>
    </location>
</feature>
<evidence type="ECO:0000256" key="24">
    <source>
        <dbReference type="SAM" id="MobiDB-lite"/>
    </source>
</evidence>
<keyword evidence="4" id="KW-0597">Phosphoprotein</keyword>
<feature type="domain" description="SLC12A transporter C-terminal" evidence="27">
    <location>
        <begin position="760"/>
        <end position="1141"/>
    </location>
</feature>
<evidence type="ECO:0000256" key="12">
    <source>
        <dbReference type="ARBA" id="ARBA00023065"/>
    </source>
</evidence>
<organism evidence="28 29">
    <name type="scientific">Ramazzottius varieornatus</name>
    <name type="common">Water bear</name>
    <name type="synonym">Tardigrade</name>
    <dbReference type="NCBI Taxonomy" id="947166"/>
    <lineage>
        <taxon>Eukaryota</taxon>
        <taxon>Metazoa</taxon>
        <taxon>Ecdysozoa</taxon>
        <taxon>Tardigrada</taxon>
        <taxon>Eutardigrada</taxon>
        <taxon>Parachela</taxon>
        <taxon>Hypsibioidea</taxon>
        <taxon>Ramazzottiidae</taxon>
        <taxon>Ramazzottius</taxon>
    </lineage>
</organism>
<keyword evidence="13 25" id="KW-0472">Membrane</keyword>
<evidence type="ECO:0000256" key="19">
    <source>
        <dbReference type="ARBA" id="ARBA00056815"/>
    </source>
</evidence>
<dbReference type="GO" id="GO:0008511">
    <property type="term" value="F:sodium:potassium:chloride symporter activity"/>
    <property type="evidence" value="ECO:0007669"/>
    <property type="project" value="TreeGrafter"/>
</dbReference>
<feature type="transmembrane region" description="Helical" evidence="25">
    <location>
        <begin position="488"/>
        <end position="510"/>
    </location>
</feature>
<evidence type="ECO:0000256" key="5">
    <source>
        <dbReference type="ARBA" id="ARBA00022692"/>
    </source>
</evidence>
<evidence type="ECO:0000259" key="26">
    <source>
        <dbReference type="Pfam" id="PF00324"/>
    </source>
</evidence>
<keyword evidence="11" id="KW-0915">Sodium</keyword>
<dbReference type="InterPro" id="IPR018491">
    <property type="entry name" value="SLC12_C"/>
</dbReference>
<keyword evidence="10 25" id="KW-1133">Transmembrane helix</keyword>
<evidence type="ECO:0000256" key="25">
    <source>
        <dbReference type="SAM" id="Phobius"/>
    </source>
</evidence>
<evidence type="ECO:0000256" key="3">
    <source>
        <dbReference type="ARBA" id="ARBA00022475"/>
    </source>
</evidence>
<comment type="caution">
    <text evidence="28">The sequence shown here is derived from an EMBL/GenBank/DDBJ whole genome shotgun (WGS) entry which is preliminary data.</text>
</comment>
<dbReference type="GO" id="GO:1990573">
    <property type="term" value="P:potassium ion import across plasma membrane"/>
    <property type="evidence" value="ECO:0007669"/>
    <property type="project" value="TreeGrafter"/>
</dbReference>
<keyword evidence="12" id="KW-0406">Ion transport</keyword>
<dbReference type="GO" id="GO:0016324">
    <property type="term" value="C:apical plasma membrane"/>
    <property type="evidence" value="ECO:0007669"/>
    <property type="project" value="UniProtKB-SubCell"/>
</dbReference>
<evidence type="ECO:0000256" key="23">
    <source>
        <dbReference type="ARBA" id="ARBA00077939"/>
    </source>
</evidence>
<keyword evidence="14" id="KW-1015">Disulfide bond</keyword>
<comment type="subunit">
    <text evidence="20">Homodimer; adopts a domain-swap conformation at the scissor helices connecting the transmembrane domain and C-terminal domain. Interacts with KLHL3. Interacts with IL18R1; this interaction is increased by IL18 treatment.</text>
</comment>
<feature type="region of interest" description="Disordered" evidence="24">
    <location>
        <begin position="1"/>
        <end position="24"/>
    </location>
</feature>
<dbReference type="GO" id="GO:0006884">
    <property type="term" value="P:cell volume homeostasis"/>
    <property type="evidence" value="ECO:0007669"/>
    <property type="project" value="TreeGrafter"/>
</dbReference>
<dbReference type="GO" id="GO:0055078">
    <property type="term" value="P:sodium ion homeostasis"/>
    <property type="evidence" value="ECO:0007669"/>
    <property type="project" value="TreeGrafter"/>
</dbReference>
<dbReference type="GO" id="GO:0005524">
    <property type="term" value="F:ATP binding"/>
    <property type="evidence" value="ECO:0007669"/>
    <property type="project" value="UniProtKB-KW"/>
</dbReference>
<evidence type="ECO:0000256" key="22">
    <source>
        <dbReference type="ARBA" id="ARBA00076232"/>
    </source>
</evidence>
<feature type="transmembrane region" description="Helical" evidence="25">
    <location>
        <begin position="636"/>
        <end position="657"/>
    </location>
</feature>
<dbReference type="Pfam" id="PF03522">
    <property type="entry name" value="SLC12"/>
    <property type="match status" value="1"/>
</dbReference>
<protein>
    <recommendedName>
        <fullName evidence="21">Solute carrier family 12 member 3</fullName>
    </recommendedName>
    <alternativeName>
        <fullName evidence="22">Na-Cl symporter</fullName>
    </alternativeName>
    <alternativeName>
        <fullName evidence="23">Thiazide-sensitive sodium-chloride cotransporter</fullName>
    </alternativeName>
</protein>
<evidence type="ECO:0000259" key="27">
    <source>
        <dbReference type="Pfam" id="PF03522"/>
    </source>
</evidence>
<evidence type="ECO:0000256" key="21">
    <source>
        <dbReference type="ARBA" id="ARBA00073714"/>
    </source>
</evidence>
<dbReference type="PANTHER" id="PTHR11827">
    <property type="entry name" value="SOLUTE CARRIER FAMILY 12, CATION COTRANSPORTERS"/>
    <property type="match status" value="1"/>
</dbReference>
<dbReference type="STRING" id="947166.A0A1D1UZL2"/>
<evidence type="ECO:0000313" key="28">
    <source>
        <dbReference type="EMBL" id="GAU95054.1"/>
    </source>
</evidence>
<evidence type="ECO:0000256" key="2">
    <source>
        <dbReference type="ARBA" id="ARBA00022448"/>
    </source>
</evidence>
<feature type="transmembrane region" description="Helical" evidence="25">
    <location>
        <begin position="694"/>
        <end position="710"/>
    </location>
</feature>
<dbReference type="FunFam" id="1.20.1740.10:FF:000018">
    <property type="entry name" value="solute carrier family 12 member 3 isoform X2"/>
    <property type="match status" value="1"/>
</dbReference>
<dbReference type="InterPro" id="IPR004841">
    <property type="entry name" value="AA-permease/SLC12A_dom"/>
</dbReference>
<evidence type="ECO:0000256" key="11">
    <source>
        <dbReference type="ARBA" id="ARBA00023053"/>
    </source>
</evidence>
<reference evidence="28 29" key="1">
    <citation type="journal article" date="2016" name="Nat. Commun.">
        <title>Extremotolerant tardigrade genome and improved radiotolerance of human cultured cells by tardigrade-unique protein.</title>
        <authorList>
            <person name="Hashimoto T."/>
            <person name="Horikawa D.D."/>
            <person name="Saito Y."/>
            <person name="Kuwahara H."/>
            <person name="Kozuka-Hata H."/>
            <person name="Shin-I T."/>
            <person name="Minakuchi Y."/>
            <person name="Ohishi K."/>
            <person name="Motoyama A."/>
            <person name="Aizu T."/>
            <person name="Enomoto A."/>
            <person name="Kondo K."/>
            <person name="Tanaka S."/>
            <person name="Hara Y."/>
            <person name="Koshikawa S."/>
            <person name="Sagara H."/>
            <person name="Miura T."/>
            <person name="Yokobori S."/>
            <person name="Miyagawa K."/>
            <person name="Suzuki Y."/>
            <person name="Kubo T."/>
            <person name="Oyama M."/>
            <person name="Kohara Y."/>
            <person name="Fujiyama A."/>
            <person name="Arakawa K."/>
            <person name="Katayama T."/>
            <person name="Toyoda A."/>
            <person name="Kunieda T."/>
        </authorList>
    </citation>
    <scope>NUCLEOTIDE SEQUENCE [LARGE SCALE GENOMIC DNA]</scope>
    <source>
        <strain evidence="28 29">YOKOZUNA-1</strain>
    </source>
</reference>
<sequence>MDRPNTDNEDPPPQSPTRKKSVFQAPIEAVARSVRKISSQEALAGRNNYDTLPDDVRETVTMGDAVDGPQRIAFSRQENGGVINPVYHEDEVGNKPNWPPPHPPAVTLMSDDAGPSRKISWSIRKISTTRRPEIVVSPAELSQRAKDLQEEGISNPAFENAENDEDDRFTPLPSFPNRHLDDAAAARTRRISVGFNPKERVPTVQSYMGNVNDTRPTLEDLRVDTVLSGDDAVRQTGNEQRLKRGNLGWIRGVVLWTILNLWGVMLFLRIAWMNAQAGMGMFLVVILLATTIAILTSLSTSAISTNGEIGVGGTYFMISRSLGPQFGAAIGVIFSLANAISVSLNIQGFADTVQNLLEEHHLGMVDAANDVRIIGVITLVALTGFTFFGMEIASRLQLVFFVILLAAIANIVIGSIIPPTLEMQAKGFVGYSNALFRENFYPAYQDDQFGANDFMSVFGVFFPSVTGILAGSSITGDLKDPSGAIPKGTICAILFTSFTYILVGWCTASVTLRHASGNVADIFAGNLTSCHHDQYNAATACKEGMINNMEIMEVVGHFRPIILAGIFSATLSTALGCINFSPKIFQALCRDNIFPGIHVFGKGYTKADEPYRAYILVLIVAVIFIMPADLNFISNIVSNCFLLTYTLVNYAVFDASFSNSPGWRPTFRYYNKWLSLATAIACFIIMFFLDWKSAVIAVGIIFLLWLYVYYKNPHVNWGTSVQANAYKKALSDMHALIKVEDHVKNWRPQILALTGMPYARPALTYLANGITRGTGLLICGHVLVGKSVKERRTMGQEAYKWLRRRKIHAFYDYVAAKNTSEGIRALIQTSGLGKLKPNILMMGFPNGWRSSNETALDEYVGAINEAFDANLGVIIAYAKEGFNITEAVNFEQLVAENAKDLKKEAKKLRSETKLHDVMVNAIPLEVRREGNTPEMEARILLAERFQPAKKERGLDGEIHIWWLYDDGGLTLLIPHLLTLHNPWHHSKLKVFCLAGQDKEAAKTEMGGLLDKFRIKYTEVIPVDLEIPPSREQTRWFEDLMDDLRDVSHVKSTVKQRKTSGMGVITEKDIQTFGNRTMKQIRLRELLLEHSLSSTLNVVTMPLPKAGQSSTFYMAVLHSLTSDLPPTLLIRGAQENVLTYYC</sequence>
<proteinExistence type="predicted"/>
<comment type="subcellular location">
    <subcellularLocation>
        <location evidence="1">Apical cell membrane</location>
        <topology evidence="1">Multi-pass membrane protein</topology>
    </subcellularLocation>
</comment>
<dbReference type="Proteomes" id="UP000186922">
    <property type="component" value="Unassembled WGS sequence"/>
</dbReference>
<evidence type="ECO:0000313" key="29">
    <source>
        <dbReference type="Proteomes" id="UP000186922"/>
    </source>
</evidence>
<keyword evidence="16" id="KW-0739">Sodium transport</keyword>
<name>A0A1D1UZL2_RAMVA</name>
<keyword evidence="2" id="KW-0813">Transport</keyword>
<evidence type="ECO:0000256" key="7">
    <source>
        <dbReference type="ARBA" id="ARBA00022840"/>
    </source>
</evidence>
<dbReference type="EMBL" id="BDGG01000003">
    <property type="protein sequence ID" value="GAU95054.1"/>
    <property type="molecule type" value="Genomic_DNA"/>
</dbReference>
<evidence type="ECO:0000256" key="16">
    <source>
        <dbReference type="ARBA" id="ARBA00023201"/>
    </source>
</evidence>
<evidence type="ECO:0000256" key="14">
    <source>
        <dbReference type="ARBA" id="ARBA00023157"/>
    </source>
</evidence>
<dbReference type="GO" id="GO:0055075">
    <property type="term" value="P:potassium ion homeostasis"/>
    <property type="evidence" value="ECO:0007669"/>
    <property type="project" value="TreeGrafter"/>
</dbReference>
<dbReference type="InterPro" id="IPR004842">
    <property type="entry name" value="SLC12A_fam"/>
</dbReference>
<feature type="transmembrane region" description="Helical" evidence="25">
    <location>
        <begin position="278"/>
        <end position="298"/>
    </location>
</feature>
<feature type="transmembrane region" description="Helical" evidence="25">
    <location>
        <begin position="669"/>
        <end position="688"/>
    </location>
</feature>
<dbReference type="Gene3D" id="1.20.1740.10">
    <property type="entry name" value="Amino acid/polyamine transporter I"/>
    <property type="match status" value="1"/>
</dbReference>
<dbReference type="AlphaFoldDB" id="A0A1D1UZL2"/>
<keyword evidence="29" id="KW-1185">Reference proteome</keyword>
<feature type="transmembrane region" description="Helical" evidence="25">
    <location>
        <begin position="326"/>
        <end position="350"/>
    </location>
</feature>
<keyword evidence="8" id="KW-0832">Ubl conjugation</keyword>
<evidence type="ECO:0000256" key="20">
    <source>
        <dbReference type="ARBA" id="ARBA00063035"/>
    </source>
</evidence>
<accession>A0A1D1UZL2</accession>
<keyword evidence="17" id="KW-0868">Chloride</keyword>
<comment type="catalytic activity">
    <reaction evidence="18">
        <text>chloride(out) + Na(+)(out) = chloride(in) + Na(+)(in)</text>
        <dbReference type="Rhea" id="RHEA:73887"/>
        <dbReference type="ChEBI" id="CHEBI:17996"/>
        <dbReference type="ChEBI" id="CHEBI:29101"/>
    </reaction>
</comment>
<evidence type="ECO:0000256" key="4">
    <source>
        <dbReference type="ARBA" id="ARBA00022553"/>
    </source>
</evidence>
<evidence type="ECO:0000256" key="8">
    <source>
        <dbReference type="ARBA" id="ARBA00022843"/>
    </source>
</evidence>
<feature type="transmembrane region" description="Helical" evidence="25">
    <location>
        <begin position="396"/>
        <end position="417"/>
    </location>
</feature>
<evidence type="ECO:0000256" key="17">
    <source>
        <dbReference type="ARBA" id="ARBA00023214"/>
    </source>
</evidence>
<evidence type="ECO:0000256" key="15">
    <source>
        <dbReference type="ARBA" id="ARBA00023180"/>
    </source>
</evidence>
<keyword evidence="15" id="KW-0325">Glycoprotein</keyword>
<feature type="domain" description="Amino acid permease/ SLC12A" evidence="26">
    <location>
        <begin position="252"/>
        <end position="751"/>
    </location>
</feature>
<feature type="transmembrane region" description="Helical" evidence="25">
    <location>
        <begin position="561"/>
        <end position="580"/>
    </location>
</feature>
<evidence type="ECO:0000256" key="13">
    <source>
        <dbReference type="ARBA" id="ARBA00023136"/>
    </source>
</evidence>
<dbReference type="PANTHER" id="PTHR11827:SF103">
    <property type="entry name" value="SODIUM CHLORIDE COTRANSPORTER 69, ISOFORM E"/>
    <property type="match status" value="1"/>
</dbReference>
<keyword evidence="5 25" id="KW-0812">Transmembrane</keyword>
<feature type="transmembrane region" description="Helical" evidence="25">
    <location>
        <begin position="370"/>
        <end position="389"/>
    </location>
</feature>